<dbReference type="InParanoid" id="A0A166BJ41"/>
<accession>A0A166BJ41</accession>
<name>A0A166BJ41_EXIGL</name>
<organism evidence="1 2">
    <name type="scientific">Exidia glandulosa HHB12029</name>
    <dbReference type="NCBI Taxonomy" id="1314781"/>
    <lineage>
        <taxon>Eukaryota</taxon>
        <taxon>Fungi</taxon>
        <taxon>Dikarya</taxon>
        <taxon>Basidiomycota</taxon>
        <taxon>Agaricomycotina</taxon>
        <taxon>Agaricomycetes</taxon>
        <taxon>Auriculariales</taxon>
        <taxon>Exidiaceae</taxon>
        <taxon>Exidia</taxon>
    </lineage>
</organism>
<evidence type="ECO:0000313" key="2">
    <source>
        <dbReference type="Proteomes" id="UP000077266"/>
    </source>
</evidence>
<dbReference type="EMBL" id="KV425893">
    <property type="protein sequence ID" value="KZW01550.1"/>
    <property type="molecule type" value="Genomic_DNA"/>
</dbReference>
<sequence length="680" mass="74436">MKLTHSRWRARRGASENNEVAVDDDERLIVLTFFQGGIGRPTPATLATQICHMHRTRLGALRLPVPRPRMTSTEKHRVQSNRAPHLAHYSVPVSAQSTNAPPTRRKMIRESGGLLFGDAQHLQLQALQRASGVMGGPESTVHKLHNSSSAWPSESGAAISLSLSLKSREAWTGQRKRALPVLAAACEPQFATSLGCSLRGDVDSCARPSGAIRFTVSPYSTPHRQPIAGRATKNARNRSNMILCSSARGRKDRPFLLREITGVQVALKLEHSPLFSRAWEDQTVAHSPGSTLWALSLPLEAQANGQQRRSASFGIAACQRGGRGRIASSTSRIADSAHWEMRMSQSGRSNCVTRTVRFNAGMRREAARRISQRCFDRGVSTCTRGQGLGTKAQSLTPASVIAHQRSVEVHISHFVYASCTASYERLECSVCSQFRREVSGNTAGLLHMLSFSRNRTPSFQRPLPGVSILMFEERAGLPNLQASAEWCYPLQLEVCLIRAPEASWSYDDSEAAVLRAGLAMGTPRRSDTQSIREVTCFIPSPAPPPAPADERDLDTITSPRPIYEARTGMGVIAPMLRRSGRTHGTCRTVRSTTFKSEANPETQWPRCLTSRRTGQCSERSFPAPEGVTSFNARVGEQGFSQKHSNDEITAGSNAVEATSVPQVACQLLYAFSNMRNAIST</sequence>
<gene>
    <name evidence="1" type="ORF">EXIGLDRAFT_692325</name>
</gene>
<protein>
    <submittedName>
        <fullName evidence="1">Uncharacterized protein</fullName>
    </submittedName>
</protein>
<evidence type="ECO:0000313" key="1">
    <source>
        <dbReference type="EMBL" id="KZW01550.1"/>
    </source>
</evidence>
<dbReference type="AlphaFoldDB" id="A0A166BJ41"/>
<proteinExistence type="predicted"/>
<dbReference type="Proteomes" id="UP000077266">
    <property type="component" value="Unassembled WGS sequence"/>
</dbReference>
<keyword evidence="2" id="KW-1185">Reference proteome</keyword>
<reference evidence="1 2" key="1">
    <citation type="journal article" date="2016" name="Mol. Biol. Evol.">
        <title>Comparative Genomics of Early-Diverging Mushroom-Forming Fungi Provides Insights into the Origins of Lignocellulose Decay Capabilities.</title>
        <authorList>
            <person name="Nagy L.G."/>
            <person name="Riley R."/>
            <person name="Tritt A."/>
            <person name="Adam C."/>
            <person name="Daum C."/>
            <person name="Floudas D."/>
            <person name="Sun H."/>
            <person name="Yadav J.S."/>
            <person name="Pangilinan J."/>
            <person name="Larsson K.H."/>
            <person name="Matsuura K."/>
            <person name="Barry K."/>
            <person name="Labutti K."/>
            <person name="Kuo R."/>
            <person name="Ohm R.A."/>
            <person name="Bhattacharya S.S."/>
            <person name="Shirouzu T."/>
            <person name="Yoshinaga Y."/>
            <person name="Martin F.M."/>
            <person name="Grigoriev I.V."/>
            <person name="Hibbett D.S."/>
        </authorList>
    </citation>
    <scope>NUCLEOTIDE SEQUENCE [LARGE SCALE GENOMIC DNA]</scope>
    <source>
        <strain evidence="1 2">HHB12029</strain>
    </source>
</reference>